<feature type="domain" description="Peptidase S9 prolyl oligopeptidase catalytic" evidence="8">
    <location>
        <begin position="517"/>
        <end position="737"/>
    </location>
</feature>
<dbReference type="SUPFAM" id="SSF53474">
    <property type="entry name" value="alpha/beta-Hydrolases"/>
    <property type="match status" value="1"/>
</dbReference>
<dbReference type="AlphaFoldDB" id="A0A9W7C0H1"/>
<feature type="domain" description="Peptidase S9A N-terminal" evidence="9">
    <location>
        <begin position="36"/>
        <end position="451"/>
    </location>
</feature>
<proteinExistence type="inferred from homology"/>
<reference evidence="11" key="1">
    <citation type="journal article" date="2023" name="Commun. Biol.">
        <title>Genome analysis of Parmales, the sister group of diatoms, reveals the evolutionary specialization of diatoms from phago-mixotrophs to photoautotrophs.</title>
        <authorList>
            <person name="Ban H."/>
            <person name="Sato S."/>
            <person name="Yoshikawa S."/>
            <person name="Yamada K."/>
            <person name="Nakamura Y."/>
            <person name="Ichinomiya M."/>
            <person name="Sato N."/>
            <person name="Blanc-Mathieu R."/>
            <person name="Endo H."/>
            <person name="Kuwata A."/>
            <person name="Ogata H."/>
        </authorList>
    </citation>
    <scope>NUCLEOTIDE SEQUENCE [LARGE SCALE GENOMIC DNA]</scope>
    <source>
        <strain evidence="11">NIES 3700</strain>
    </source>
</reference>
<dbReference type="InterPro" id="IPR051543">
    <property type="entry name" value="Serine_Peptidase_S9A"/>
</dbReference>
<accession>A0A9W7C0H1</accession>
<dbReference type="InterPro" id="IPR001375">
    <property type="entry name" value="Peptidase_S9_cat"/>
</dbReference>
<dbReference type="Proteomes" id="UP001165122">
    <property type="component" value="Unassembled WGS sequence"/>
</dbReference>
<comment type="caution">
    <text evidence="10">The sequence shown here is derived from an EMBL/GenBank/DDBJ whole genome shotgun (WGS) entry which is preliminary data.</text>
</comment>
<evidence type="ECO:0000256" key="1">
    <source>
        <dbReference type="ARBA" id="ARBA00005228"/>
    </source>
</evidence>
<evidence type="ECO:0000256" key="2">
    <source>
        <dbReference type="ARBA" id="ARBA00022670"/>
    </source>
</evidence>
<dbReference type="GO" id="GO:0006508">
    <property type="term" value="P:proteolysis"/>
    <property type="evidence" value="ECO:0007669"/>
    <property type="project" value="UniProtKB-KW"/>
</dbReference>
<evidence type="ECO:0000313" key="11">
    <source>
        <dbReference type="Proteomes" id="UP001165122"/>
    </source>
</evidence>
<keyword evidence="2 6" id="KW-0645">Protease</keyword>
<keyword evidence="3 6" id="KW-0378">Hydrolase</keyword>
<evidence type="ECO:0000259" key="9">
    <source>
        <dbReference type="Pfam" id="PF02897"/>
    </source>
</evidence>
<keyword evidence="4 6" id="KW-0720">Serine protease</keyword>
<evidence type="ECO:0000256" key="4">
    <source>
        <dbReference type="ARBA" id="ARBA00022825"/>
    </source>
</evidence>
<dbReference type="OrthoDB" id="248387at2759"/>
<keyword evidence="11" id="KW-1185">Reference proteome</keyword>
<dbReference type="EMBL" id="BRXW01000017">
    <property type="protein sequence ID" value="GMH99957.1"/>
    <property type="molecule type" value="Genomic_DNA"/>
</dbReference>
<evidence type="ECO:0000313" key="10">
    <source>
        <dbReference type="EMBL" id="GMH99957.1"/>
    </source>
</evidence>
<evidence type="ECO:0000256" key="6">
    <source>
        <dbReference type="RuleBase" id="RU368024"/>
    </source>
</evidence>
<evidence type="ECO:0000259" key="8">
    <source>
        <dbReference type="Pfam" id="PF00326"/>
    </source>
</evidence>
<dbReference type="SUPFAM" id="SSF50993">
    <property type="entry name" value="Peptidase/esterase 'gauge' domain"/>
    <property type="match status" value="1"/>
</dbReference>
<dbReference type="Gene3D" id="3.40.50.1820">
    <property type="entry name" value="alpha/beta hydrolase"/>
    <property type="match status" value="1"/>
</dbReference>
<dbReference type="InterPro" id="IPR023302">
    <property type="entry name" value="Pept_S9A_N"/>
</dbReference>
<protein>
    <recommendedName>
        <fullName evidence="6">Prolyl endopeptidase</fullName>
        <ecNumber evidence="6">3.4.21.-</ecNumber>
    </recommendedName>
</protein>
<comment type="similarity">
    <text evidence="1 6">Belongs to the peptidase S9A family.</text>
</comment>
<dbReference type="InterPro" id="IPR029058">
    <property type="entry name" value="AB_hydrolase_fold"/>
</dbReference>
<evidence type="ECO:0000256" key="7">
    <source>
        <dbReference type="SAM" id="MobiDB-lite"/>
    </source>
</evidence>
<organism evidence="10 11">
    <name type="scientific">Triparma laevis f. longispina</name>
    <dbReference type="NCBI Taxonomy" id="1714387"/>
    <lineage>
        <taxon>Eukaryota</taxon>
        <taxon>Sar</taxon>
        <taxon>Stramenopiles</taxon>
        <taxon>Ochrophyta</taxon>
        <taxon>Bolidophyceae</taxon>
        <taxon>Parmales</taxon>
        <taxon>Triparmaceae</taxon>
        <taxon>Triparma</taxon>
    </lineage>
</organism>
<gene>
    <name evidence="10" type="ORF">TrLO_g14270</name>
</gene>
<evidence type="ECO:0000256" key="3">
    <source>
        <dbReference type="ARBA" id="ARBA00022801"/>
    </source>
</evidence>
<name>A0A9W7C0H1_9STRA</name>
<evidence type="ECO:0000256" key="5">
    <source>
        <dbReference type="ARBA" id="ARBA00045448"/>
    </source>
</evidence>
<dbReference type="GO" id="GO:0004252">
    <property type="term" value="F:serine-type endopeptidase activity"/>
    <property type="evidence" value="ECO:0007669"/>
    <property type="project" value="UniProtKB-UniRule"/>
</dbReference>
<sequence length="739" mass="82918">MATPPSARRDETSHVLCGADPSRSNNGPNPSALISPPKKLADPYGWMRNEDRKDQEVLDHLNAENDYTKSVTGHLEELRGKLYDEMLGFVQETDYTSPSKRGNYVYYTRTFAGKSYKVHCRAPLSSLPTDGPISWDGSAESAILVREEVILDENKLAEGHSYCSVGSCKPSPSQKFLAYTLDNTGGETYSLFIKNLETSEIVETLVGEIDSSVVWGADDNSIFYNVMDESHRPYQFFYHKVGQKIEEDTKLFEEPDELFWLGCGKSQDGSYIFIESGSKETTEVNYIDLMDEAISVQCVAKRRPKTLYECEHRLGRWLISTNHGGLPNMKLVSSPAEPDCEGKWTDVVDSAGETLFSGDYVKTLDTVLPLKGHLVAYGREGGIPRVWVAKFSEAGSVETFQRLEFEEEAYDVGGGGNLEFDTESVMISYDSLVTPLQSLKINLDDVSARQIVKRKNVPGYDPTKYTCARQTVLSRDGKTEIPISIVWNKELKKPEGEPQHLHLYGYGSYGACMDCYFSPSRLPLLDRGLVYVIAHVRGGGEMGRQWYEEPNGAKYMCKKNTFNDFVDVARSLQENKMTAPEMMSTEGRSAGGLLIGASVNQAPELFKCAIFGVPFVDVVATMVDCTIPLTCVEWEEWGNPNEEKYFQYMSEYSPTNNVRPGGIYPACLLTGGLHDPRVQYWEPAKMAAEIRHQMDKEKSGEICLKLDMEAGHFSASDRYKYYRELAFDWAFVLDKLGLV</sequence>
<dbReference type="InterPro" id="IPR002470">
    <property type="entry name" value="Peptidase_S9A"/>
</dbReference>
<dbReference type="Gene3D" id="2.130.10.120">
    <property type="entry name" value="Prolyl oligopeptidase, N-terminal domain"/>
    <property type="match status" value="1"/>
</dbReference>
<comment type="function">
    <text evidence="5">Serine peptidase whose precise substrate specificity remains unclear. Does not cleave peptides after a arginine or lysine residue. Regulates trans-Golgi network morphology and sorting by regulating the membrane binding of the AP-1 complex. May play a role in the regulation of synaptic vesicle exocytosis.</text>
</comment>
<dbReference type="Pfam" id="PF02897">
    <property type="entry name" value="Peptidase_S9_N"/>
    <property type="match status" value="1"/>
</dbReference>
<dbReference type="Pfam" id="PF00326">
    <property type="entry name" value="Peptidase_S9"/>
    <property type="match status" value="1"/>
</dbReference>
<dbReference type="PANTHER" id="PTHR11757:SF19">
    <property type="entry name" value="PROLYL ENDOPEPTIDASE-LIKE"/>
    <property type="match status" value="1"/>
</dbReference>
<dbReference type="PRINTS" id="PR00862">
    <property type="entry name" value="PROLIGOPTASE"/>
</dbReference>
<feature type="region of interest" description="Disordered" evidence="7">
    <location>
        <begin position="1"/>
        <end position="41"/>
    </location>
</feature>
<dbReference type="PANTHER" id="PTHR11757">
    <property type="entry name" value="PROTEASE FAMILY S9A OLIGOPEPTIDASE"/>
    <property type="match status" value="1"/>
</dbReference>
<dbReference type="EC" id="3.4.21.-" evidence="6"/>